<dbReference type="InterPro" id="IPR015422">
    <property type="entry name" value="PyrdxlP-dep_Trfase_small"/>
</dbReference>
<accession>A0A212LND4</accession>
<dbReference type="CDD" id="cd00610">
    <property type="entry name" value="OAT_like"/>
    <property type="match status" value="1"/>
</dbReference>
<dbReference type="InterPro" id="IPR015424">
    <property type="entry name" value="PyrdxlP-dep_Trfase"/>
</dbReference>
<dbReference type="GO" id="GO:0030170">
    <property type="term" value="F:pyridoxal phosphate binding"/>
    <property type="evidence" value="ECO:0007669"/>
    <property type="project" value="InterPro"/>
</dbReference>
<proteinExistence type="inferred from homology"/>
<gene>
    <name evidence="6" type="ORF">KL86SPO_20370</name>
</gene>
<dbReference type="InterPro" id="IPR015421">
    <property type="entry name" value="PyrdxlP-dep_Trfase_major"/>
</dbReference>
<evidence type="ECO:0000256" key="5">
    <source>
        <dbReference type="RuleBase" id="RU003560"/>
    </source>
</evidence>
<dbReference type="RefSeq" id="WP_288183368.1">
    <property type="nucleotide sequence ID" value="NZ_LT608335.1"/>
</dbReference>
<sequence length="445" mass="48596">MDNVFYRNLNKNYLEVERGEGIYLYDTDGNRYIDACSGAAVANLGHAHQRVIEAMTQQANKVAFSHLSRWTSAPIKELSALVAKLAPGSLNKLYLVSGGSEATEAALKMARQYYLERDGKSGKYRIISRWKSFHGNTIGALSMTGDKRRKKYTPLLLDFPHIAPAYCYRCPFGKNQESCGVECALDLERAIKMEGADNVAAFIAESVGGAACGAIVPHKDYFKIIRQICDHYDILFIDDEVMAGFGRTGTMFSIEDWDVIPDMICVAKGMSAGYSPLGGVIAKEEIYNAFKQGSGIFVHGHTYGGNPLSAAVAVAVVKTLVEDDLVEKSRVVGAYLLRRLQEELLPFWYVGDVRGKGMMLGVELVRDKVTKEPFAASLGIAEKLTLTLVKHGVIVYPGTGNADGENGDQFLLAPPLTMTAEQADELVAALTAGFAEFEKKIALTM</sequence>
<keyword evidence="4 5" id="KW-0663">Pyridoxal phosphate</keyword>
<dbReference type="PIRSF" id="PIRSF000521">
    <property type="entry name" value="Transaminase_4ab_Lys_Orn"/>
    <property type="match status" value="1"/>
</dbReference>
<dbReference type="Gene3D" id="3.90.1150.10">
    <property type="entry name" value="Aspartate Aminotransferase, domain 1"/>
    <property type="match status" value="1"/>
</dbReference>
<dbReference type="Gene3D" id="3.40.640.10">
    <property type="entry name" value="Type I PLP-dependent aspartate aminotransferase-like (Major domain)"/>
    <property type="match status" value="1"/>
</dbReference>
<dbReference type="GO" id="GO:0008483">
    <property type="term" value="F:transaminase activity"/>
    <property type="evidence" value="ECO:0007669"/>
    <property type="project" value="UniProtKB-KW"/>
</dbReference>
<evidence type="ECO:0000313" key="6">
    <source>
        <dbReference type="EMBL" id="SCM79045.1"/>
    </source>
</evidence>
<protein>
    <submittedName>
        <fullName evidence="6">Aminotransferase class-III</fullName>
    </submittedName>
</protein>
<reference evidence="6" key="1">
    <citation type="submission" date="2016-08" db="EMBL/GenBank/DDBJ databases">
        <authorList>
            <person name="Seilhamer J.J."/>
        </authorList>
    </citation>
    <scope>NUCLEOTIDE SEQUENCE</scope>
    <source>
        <strain evidence="6">86</strain>
    </source>
</reference>
<dbReference type="SUPFAM" id="SSF53383">
    <property type="entry name" value="PLP-dependent transferases"/>
    <property type="match status" value="1"/>
</dbReference>
<dbReference type="InterPro" id="IPR049704">
    <property type="entry name" value="Aminotrans_3_PPA_site"/>
</dbReference>
<dbReference type="PANTHER" id="PTHR43094:SF1">
    <property type="entry name" value="AMINOTRANSFERASE CLASS-III"/>
    <property type="match status" value="1"/>
</dbReference>
<name>A0A212LND4_9FIRM</name>
<keyword evidence="2 6" id="KW-0032">Aminotransferase</keyword>
<evidence type="ECO:0000256" key="3">
    <source>
        <dbReference type="ARBA" id="ARBA00022679"/>
    </source>
</evidence>
<dbReference type="NCBIfam" id="NF005685">
    <property type="entry name" value="PRK07483.1"/>
    <property type="match status" value="1"/>
</dbReference>
<evidence type="ECO:0000256" key="4">
    <source>
        <dbReference type="ARBA" id="ARBA00022898"/>
    </source>
</evidence>
<dbReference type="EMBL" id="FMJE01000002">
    <property type="protein sequence ID" value="SCM79045.1"/>
    <property type="molecule type" value="Genomic_DNA"/>
</dbReference>
<comment type="similarity">
    <text evidence="1 5">Belongs to the class-III pyridoxal-phosphate-dependent aminotransferase family.</text>
</comment>
<dbReference type="AlphaFoldDB" id="A0A212LND4"/>
<dbReference type="InterPro" id="IPR005814">
    <property type="entry name" value="Aminotrans_3"/>
</dbReference>
<organism evidence="6">
    <name type="scientific">uncultured Sporomusa sp</name>
    <dbReference type="NCBI Taxonomy" id="307249"/>
    <lineage>
        <taxon>Bacteria</taxon>
        <taxon>Bacillati</taxon>
        <taxon>Bacillota</taxon>
        <taxon>Negativicutes</taxon>
        <taxon>Selenomonadales</taxon>
        <taxon>Sporomusaceae</taxon>
        <taxon>Sporomusa</taxon>
        <taxon>environmental samples</taxon>
    </lineage>
</organism>
<evidence type="ECO:0000256" key="2">
    <source>
        <dbReference type="ARBA" id="ARBA00022576"/>
    </source>
</evidence>
<dbReference type="FunFam" id="3.40.640.10:FF:000014">
    <property type="entry name" value="Adenosylmethionine-8-amino-7-oxononanoate aminotransferase, probable"/>
    <property type="match status" value="1"/>
</dbReference>
<evidence type="ECO:0000256" key="1">
    <source>
        <dbReference type="ARBA" id="ARBA00008954"/>
    </source>
</evidence>
<dbReference type="Pfam" id="PF00202">
    <property type="entry name" value="Aminotran_3"/>
    <property type="match status" value="1"/>
</dbReference>
<dbReference type="PANTHER" id="PTHR43094">
    <property type="entry name" value="AMINOTRANSFERASE"/>
    <property type="match status" value="1"/>
</dbReference>
<dbReference type="PROSITE" id="PS00600">
    <property type="entry name" value="AA_TRANSFER_CLASS_3"/>
    <property type="match status" value="1"/>
</dbReference>
<keyword evidence="3 6" id="KW-0808">Transferase</keyword>